<proteinExistence type="predicted"/>
<dbReference type="Proteomes" id="UP000326678">
    <property type="component" value="Chromosome Gxm2"/>
</dbReference>
<dbReference type="RefSeq" id="WP_152591953.1">
    <property type="nucleotide sequence ID" value="NZ_CP045227.1"/>
</dbReference>
<accession>A0A5P8WFL5</accession>
<gene>
    <name evidence="1" type="ORF">GXM_08884</name>
</gene>
<protein>
    <submittedName>
        <fullName evidence="1">Uncharacterized protein</fullName>
    </submittedName>
</protein>
<dbReference type="AlphaFoldDB" id="A0A5P8WFL5"/>
<dbReference type="EMBL" id="CP045227">
    <property type="protein sequence ID" value="QFS51390.1"/>
    <property type="molecule type" value="Genomic_DNA"/>
</dbReference>
<organism evidence="1 2">
    <name type="scientific">Nostoc sphaeroides CCNUC1</name>
    <dbReference type="NCBI Taxonomy" id="2653204"/>
    <lineage>
        <taxon>Bacteria</taxon>
        <taxon>Bacillati</taxon>
        <taxon>Cyanobacteriota</taxon>
        <taxon>Cyanophyceae</taxon>
        <taxon>Nostocales</taxon>
        <taxon>Nostocaceae</taxon>
        <taxon>Nostoc</taxon>
    </lineage>
</organism>
<sequence>MADLSGNWLGTYWQDDIPSRFEATFVQSGNTFSGSILDDNYLGEAQVNGEVIGRTVSFTKRYLITSPVPVRYTGRFCENEDYMQGDWNIGLQYSGLWSARRSGENLIVDLQTRLEQQTSLTMI</sequence>
<reference evidence="1 2" key="1">
    <citation type="submission" date="2019-10" db="EMBL/GenBank/DDBJ databases">
        <title>Genomic and transcriptomic insights into the perfect genentic adaptation of a filamentous nitrogen-fixing cyanobacterium to rice fields.</title>
        <authorList>
            <person name="Chen Z."/>
        </authorList>
    </citation>
    <scope>NUCLEOTIDE SEQUENCE [LARGE SCALE GENOMIC DNA]</scope>
    <source>
        <strain evidence="1">CCNUC1</strain>
    </source>
</reference>
<evidence type="ECO:0000313" key="1">
    <source>
        <dbReference type="EMBL" id="QFS51390.1"/>
    </source>
</evidence>
<name>A0A5P8WFL5_9NOSO</name>
<keyword evidence="2" id="KW-1185">Reference proteome</keyword>
<evidence type="ECO:0000313" key="2">
    <source>
        <dbReference type="Proteomes" id="UP000326678"/>
    </source>
</evidence>
<dbReference type="KEGG" id="nsh:GXM_08884"/>